<name>A0A9W9DXS6_9AGAR</name>
<dbReference type="AlphaFoldDB" id="A0A9W9DXS6"/>
<evidence type="ECO:0000256" key="2">
    <source>
        <dbReference type="SAM" id="SignalP"/>
    </source>
</evidence>
<reference evidence="3" key="2">
    <citation type="journal article" date="2023" name="Proc. Natl. Acad. Sci. U.S.A.">
        <title>A global phylogenomic analysis of the shiitake genus Lentinula.</title>
        <authorList>
            <person name="Sierra-Patev S."/>
            <person name="Min B."/>
            <person name="Naranjo-Ortiz M."/>
            <person name="Looney B."/>
            <person name="Konkel Z."/>
            <person name="Slot J.C."/>
            <person name="Sakamoto Y."/>
            <person name="Steenwyk J.L."/>
            <person name="Rokas A."/>
            <person name="Carro J."/>
            <person name="Camarero S."/>
            <person name="Ferreira P."/>
            <person name="Molpeceres G."/>
            <person name="Ruiz-Duenas F.J."/>
            <person name="Serrano A."/>
            <person name="Henrissat B."/>
            <person name="Drula E."/>
            <person name="Hughes K.W."/>
            <person name="Mata J.L."/>
            <person name="Ishikawa N.K."/>
            <person name="Vargas-Isla R."/>
            <person name="Ushijima S."/>
            <person name="Smith C.A."/>
            <person name="Donoghue J."/>
            <person name="Ahrendt S."/>
            <person name="Andreopoulos W."/>
            <person name="He G."/>
            <person name="LaButti K."/>
            <person name="Lipzen A."/>
            <person name="Ng V."/>
            <person name="Riley R."/>
            <person name="Sandor L."/>
            <person name="Barry K."/>
            <person name="Martinez A.T."/>
            <person name="Xiao Y."/>
            <person name="Gibbons J.G."/>
            <person name="Terashima K."/>
            <person name="Grigoriev I.V."/>
            <person name="Hibbett D."/>
        </authorList>
    </citation>
    <scope>NUCLEOTIDE SEQUENCE</scope>
    <source>
        <strain evidence="3">Sp2 HRB7682 ss15</strain>
    </source>
</reference>
<sequence length="330" mass="36359">MHISMLAIPFALTFLAAAAPFHQPRAGHSEQSNTKPSKSGSTSPSTNLNSQCTALTTITRSKTSHKRKRIDAQVQHPLGRSDAVLFHGTYREDHAAELQSEVDLSSIKHGDLHDVAVSGVDGGFYLTDSLLAAAQFACRNLEAKAYVLEYKWTGANLPVKEYQKGAEFTAFLDYDKHAEAPSRNAALDQIMTDNDMITGPMTDKYADAFLTPYFRQYAVIKQRAATNNLKYTSTYEVPCTAVPVGKNLYAEYYTASQKSSPHFDELVKLHLQNLDVRESKGTSWRALSSAESTPSSFSVLLGALSQLDSAVSCFQALSRKSRFYRCSDAM</sequence>
<accession>A0A9W9DXS6</accession>
<proteinExistence type="predicted"/>
<evidence type="ECO:0000313" key="3">
    <source>
        <dbReference type="EMBL" id="KAJ4489007.1"/>
    </source>
</evidence>
<feature type="chain" id="PRO_5040889751" description="PARP catalytic domain-containing protein" evidence="2">
    <location>
        <begin position="19"/>
        <end position="330"/>
    </location>
</feature>
<dbReference type="EMBL" id="JANVFS010000008">
    <property type="protein sequence ID" value="KAJ4489007.1"/>
    <property type="molecule type" value="Genomic_DNA"/>
</dbReference>
<feature type="region of interest" description="Disordered" evidence="1">
    <location>
        <begin position="25"/>
        <end position="53"/>
    </location>
</feature>
<feature type="signal peptide" evidence="2">
    <location>
        <begin position="1"/>
        <end position="18"/>
    </location>
</feature>
<evidence type="ECO:0008006" key="5">
    <source>
        <dbReference type="Google" id="ProtNLM"/>
    </source>
</evidence>
<protein>
    <recommendedName>
        <fullName evidence="5">PARP catalytic domain-containing protein</fullName>
    </recommendedName>
</protein>
<dbReference type="Proteomes" id="UP001150238">
    <property type="component" value="Unassembled WGS sequence"/>
</dbReference>
<comment type="caution">
    <text evidence="3">The sequence shown here is derived from an EMBL/GenBank/DDBJ whole genome shotgun (WGS) entry which is preliminary data.</text>
</comment>
<keyword evidence="2" id="KW-0732">Signal</keyword>
<reference evidence="3" key="1">
    <citation type="submission" date="2022-08" db="EMBL/GenBank/DDBJ databases">
        <authorList>
            <consortium name="DOE Joint Genome Institute"/>
            <person name="Min B."/>
            <person name="Riley R."/>
            <person name="Sierra-Patev S."/>
            <person name="Naranjo-Ortiz M."/>
            <person name="Looney B."/>
            <person name="Konkel Z."/>
            <person name="Slot J.C."/>
            <person name="Sakamoto Y."/>
            <person name="Steenwyk J.L."/>
            <person name="Rokas A."/>
            <person name="Carro J."/>
            <person name="Camarero S."/>
            <person name="Ferreira P."/>
            <person name="Molpeceres G."/>
            <person name="Ruiz-Duenas F.J."/>
            <person name="Serrano A."/>
            <person name="Henrissat B."/>
            <person name="Drula E."/>
            <person name="Hughes K.W."/>
            <person name="Mata J.L."/>
            <person name="Ishikawa N.K."/>
            <person name="Vargas-Isla R."/>
            <person name="Ushijima S."/>
            <person name="Smith C.A."/>
            <person name="Ahrendt S."/>
            <person name="Andreopoulos W."/>
            <person name="He G."/>
            <person name="Labutti K."/>
            <person name="Lipzen A."/>
            <person name="Ng V."/>
            <person name="Sandor L."/>
            <person name="Barry K."/>
            <person name="Martinez A.T."/>
            <person name="Xiao Y."/>
            <person name="Gibbons J.G."/>
            <person name="Terashima K."/>
            <person name="Hibbett D.S."/>
            <person name="Grigoriev I.V."/>
        </authorList>
    </citation>
    <scope>NUCLEOTIDE SEQUENCE</scope>
    <source>
        <strain evidence="3">Sp2 HRB7682 ss15</strain>
    </source>
</reference>
<evidence type="ECO:0000313" key="4">
    <source>
        <dbReference type="Proteomes" id="UP001150238"/>
    </source>
</evidence>
<evidence type="ECO:0000256" key="1">
    <source>
        <dbReference type="SAM" id="MobiDB-lite"/>
    </source>
</evidence>
<gene>
    <name evidence="3" type="ORF">C8J55DRAFT_558061</name>
</gene>
<feature type="compositionally biased region" description="Low complexity" evidence="1">
    <location>
        <begin position="32"/>
        <end position="47"/>
    </location>
</feature>
<organism evidence="3 4">
    <name type="scientific">Lentinula lateritia</name>
    <dbReference type="NCBI Taxonomy" id="40482"/>
    <lineage>
        <taxon>Eukaryota</taxon>
        <taxon>Fungi</taxon>
        <taxon>Dikarya</taxon>
        <taxon>Basidiomycota</taxon>
        <taxon>Agaricomycotina</taxon>
        <taxon>Agaricomycetes</taxon>
        <taxon>Agaricomycetidae</taxon>
        <taxon>Agaricales</taxon>
        <taxon>Marasmiineae</taxon>
        <taxon>Omphalotaceae</taxon>
        <taxon>Lentinula</taxon>
    </lineage>
</organism>